<dbReference type="Proteomes" id="UP000179786">
    <property type="component" value="Unassembled WGS sequence"/>
</dbReference>
<keyword evidence="1" id="KW-0472">Membrane</keyword>
<dbReference type="AlphaFoldDB" id="A0A1S1MPC5"/>
<dbReference type="RefSeq" id="WP_070987498.1">
    <property type="nucleotide sequence ID" value="NZ_MKJU01000035.1"/>
</dbReference>
<evidence type="ECO:0000313" key="3">
    <source>
        <dbReference type="Proteomes" id="UP000179786"/>
    </source>
</evidence>
<sequence>MNIVKYTELTTLSYLLISAPVFALLAALFGVTTFELNAIFLLILMDLTAKAVPYFILYLGTKVPQNQYSTLFFYTFLIVTSVEMTLIYFTLFIHDFIDATSGPLSSLILISPYVLLIPLSAAICSLVVVAVKLVQNKF</sequence>
<keyword evidence="1" id="KW-1133">Transmembrane helix</keyword>
<dbReference type="OrthoDB" id="6291637at2"/>
<evidence type="ECO:0000313" key="2">
    <source>
        <dbReference type="EMBL" id="OHU87067.1"/>
    </source>
</evidence>
<protein>
    <submittedName>
        <fullName evidence="2">Uncharacterized protein</fullName>
    </submittedName>
</protein>
<feature type="transmembrane region" description="Helical" evidence="1">
    <location>
        <begin position="38"/>
        <end position="59"/>
    </location>
</feature>
<keyword evidence="1" id="KW-0812">Transmembrane</keyword>
<accession>A0A1S1MPC5</accession>
<evidence type="ECO:0000256" key="1">
    <source>
        <dbReference type="SAM" id="Phobius"/>
    </source>
</evidence>
<reference evidence="2 3" key="1">
    <citation type="submission" date="2016-09" db="EMBL/GenBank/DDBJ databases">
        <title>Pseudoalteromonas amylolytica sp. nov., isolated from the surface seawater.</title>
        <authorList>
            <person name="Wu Y.-H."/>
            <person name="Cheng H."/>
            <person name="Jin X.-B."/>
            <person name="Wang C.-S."/>
            <person name="Xu X.-W."/>
        </authorList>
    </citation>
    <scope>NUCLEOTIDE SEQUENCE [LARGE SCALE GENOMIC DNA]</scope>
    <source>
        <strain evidence="2 3">JW1</strain>
    </source>
</reference>
<feature type="transmembrane region" description="Helical" evidence="1">
    <location>
        <begin position="12"/>
        <end position="32"/>
    </location>
</feature>
<feature type="transmembrane region" description="Helical" evidence="1">
    <location>
        <begin position="113"/>
        <end position="134"/>
    </location>
</feature>
<dbReference type="EMBL" id="MKJU01000035">
    <property type="protein sequence ID" value="OHU87067.1"/>
    <property type="molecule type" value="Genomic_DNA"/>
</dbReference>
<keyword evidence="3" id="KW-1185">Reference proteome</keyword>
<comment type="caution">
    <text evidence="2">The sequence shown here is derived from an EMBL/GenBank/DDBJ whole genome shotgun (WGS) entry which is preliminary data.</text>
</comment>
<feature type="transmembrane region" description="Helical" evidence="1">
    <location>
        <begin position="71"/>
        <end position="93"/>
    </location>
</feature>
<dbReference type="STRING" id="1859457.BET10_00160"/>
<name>A0A1S1MPC5_9GAMM</name>
<proteinExistence type="predicted"/>
<organism evidence="2 3">
    <name type="scientific">Pseudoalteromonas amylolytica</name>
    <dbReference type="NCBI Taxonomy" id="1859457"/>
    <lineage>
        <taxon>Bacteria</taxon>
        <taxon>Pseudomonadati</taxon>
        <taxon>Pseudomonadota</taxon>
        <taxon>Gammaproteobacteria</taxon>
        <taxon>Alteromonadales</taxon>
        <taxon>Pseudoalteromonadaceae</taxon>
        <taxon>Pseudoalteromonas</taxon>
    </lineage>
</organism>
<gene>
    <name evidence="2" type="ORF">BET10_00160</name>
</gene>